<keyword evidence="6" id="KW-0238">DNA-binding</keyword>
<dbReference type="GO" id="GO:0003700">
    <property type="term" value="F:DNA-binding transcription factor activity"/>
    <property type="evidence" value="ECO:0007669"/>
    <property type="project" value="InterPro"/>
</dbReference>
<proteinExistence type="predicted"/>
<sequence>MLKAVVFDDEYIVRQGLSQMIDWQRYGVELVGTAGDGLSALEMFREQRPDIVLTDIRMPGMDGLRLIETVAGEAGDTMFIVFSGFNEFEYVMRAIGLGVVDYLEKPITVEKIDEVMRKTIERIDKQQAFSSMKSKWEASQQELLEKATLNLLLAGDTALGKWKESYGPDWENIAGITVLAFSSECVELAESTSYRIVEVTNGADRLSVVLHFELPADELWEQLMLQGGDCELFAAGGTYASLAEAPKSCKEALRALRYGRFLEESGLIRIEDMEGSDELAGNLTKHEESVIFSLRTGDKKGLLGALDEFEASVGEQKLDPEQAEREILQLVYVGLEVLKETGRDIRSLGKVAHQELGVMHTREEMFRWLRSKVEAMLTAITEARRSTKHAAVEKALAYMEERFGQDISLQELAEHVGLNATYFSLLFKEEMGLSYIKHLTHERMEHAKVMLRAGMLVGEVSEKVGYLNYRHFTETFKKLVGMTPKHYREAHSIERKEDGHA</sequence>
<dbReference type="SUPFAM" id="SSF46689">
    <property type="entry name" value="Homeodomain-like"/>
    <property type="match status" value="2"/>
</dbReference>
<evidence type="ECO:0000256" key="3">
    <source>
        <dbReference type="ARBA" id="ARBA00022553"/>
    </source>
</evidence>
<keyword evidence="3 8" id="KW-0597">Phosphoprotein</keyword>
<dbReference type="Gene3D" id="1.10.10.60">
    <property type="entry name" value="Homeodomain-like"/>
    <property type="match status" value="2"/>
</dbReference>
<keyword evidence="2" id="KW-0963">Cytoplasm</keyword>
<evidence type="ECO:0000259" key="9">
    <source>
        <dbReference type="PROSITE" id="PS01124"/>
    </source>
</evidence>
<keyword evidence="7" id="KW-0804">Transcription</keyword>
<dbReference type="GO" id="GO:0000160">
    <property type="term" value="P:phosphorelay signal transduction system"/>
    <property type="evidence" value="ECO:0007669"/>
    <property type="project" value="UniProtKB-KW"/>
</dbReference>
<dbReference type="InterPro" id="IPR001789">
    <property type="entry name" value="Sig_transdc_resp-reg_receiver"/>
</dbReference>
<dbReference type="SMART" id="SM00448">
    <property type="entry name" value="REC"/>
    <property type="match status" value="1"/>
</dbReference>
<dbReference type="CDD" id="cd17536">
    <property type="entry name" value="REC_YesN-like"/>
    <property type="match status" value="1"/>
</dbReference>
<dbReference type="GO" id="GO:0043565">
    <property type="term" value="F:sequence-specific DNA binding"/>
    <property type="evidence" value="ECO:0007669"/>
    <property type="project" value="InterPro"/>
</dbReference>
<dbReference type="SUPFAM" id="SSF52172">
    <property type="entry name" value="CheY-like"/>
    <property type="match status" value="1"/>
</dbReference>
<dbReference type="PANTHER" id="PTHR42713">
    <property type="entry name" value="HISTIDINE KINASE-RELATED"/>
    <property type="match status" value="1"/>
</dbReference>
<dbReference type="Gene3D" id="3.40.50.2300">
    <property type="match status" value="1"/>
</dbReference>
<dbReference type="SMART" id="SM00342">
    <property type="entry name" value="HTH_ARAC"/>
    <property type="match status" value="1"/>
</dbReference>
<evidence type="ECO:0000256" key="6">
    <source>
        <dbReference type="ARBA" id="ARBA00023125"/>
    </source>
</evidence>
<name>A0A1I2D4P5_9BACL</name>
<evidence type="ECO:0000256" key="8">
    <source>
        <dbReference type="PROSITE-ProRule" id="PRU00169"/>
    </source>
</evidence>
<evidence type="ECO:0000256" key="1">
    <source>
        <dbReference type="ARBA" id="ARBA00004496"/>
    </source>
</evidence>
<evidence type="ECO:0000256" key="4">
    <source>
        <dbReference type="ARBA" id="ARBA00023012"/>
    </source>
</evidence>
<evidence type="ECO:0000256" key="2">
    <source>
        <dbReference type="ARBA" id="ARBA00022490"/>
    </source>
</evidence>
<dbReference type="PROSITE" id="PS00041">
    <property type="entry name" value="HTH_ARAC_FAMILY_1"/>
    <property type="match status" value="1"/>
</dbReference>
<dbReference type="AlphaFoldDB" id="A0A1I2D4P5"/>
<evidence type="ECO:0000256" key="5">
    <source>
        <dbReference type="ARBA" id="ARBA00023015"/>
    </source>
</evidence>
<comment type="subcellular location">
    <subcellularLocation>
        <location evidence="1">Cytoplasm</location>
    </subcellularLocation>
</comment>
<dbReference type="EMBL" id="FONN01000006">
    <property type="protein sequence ID" value="SFE75043.1"/>
    <property type="molecule type" value="Genomic_DNA"/>
</dbReference>
<feature type="modified residue" description="4-aspartylphosphate" evidence="8">
    <location>
        <position position="55"/>
    </location>
</feature>
<dbReference type="RefSeq" id="WP_046231782.1">
    <property type="nucleotide sequence ID" value="NZ_FONN01000006.1"/>
</dbReference>
<feature type="domain" description="HTH araC/xylS-type" evidence="9">
    <location>
        <begin position="393"/>
        <end position="490"/>
    </location>
</feature>
<feature type="domain" description="Response regulatory" evidence="10">
    <location>
        <begin position="3"/>
        <end position="120"/>
    </location>
</feature>
<dbReference type="Pfam" id="PF00072">
    <property type="entry name" value="Response_reg"/>
    <property type="match status" value="1"/>
</dbReference>
<dbReference type="Proteomes" id="UP000183410">
    <property type="component" value="Unassembled WGS sequence"/>
</dbReference>
<dbReference type="InterPro" id="IPR051552">
    <property type="entry name" value="HptR"/>
</dbReference>
<keyword evidence="5" id="KW-0805">Transcription regulation</keyword>
<dbReference type="PROSITE" id="PS50110">
    <property type="entry name" value="RESPONSE_REGULATORY"/>
    <property type="match status" value="1"/>
</dbReference>
<dbReference type="InterPro" id="IPR018060">
    <property type="entry name" value="HTH_AraC"/>
</dbReference>
<organism evidence="11 12">
    <name type="scientific">Paenibacillus algorifonticola</name>
    <dbReference type="NCBI Taxonomy" id="684063"/>
    <lineage>
        <taxon>Bacteria</taxon>
        <taxon>Bacillati</taxon>
        <taxon>Bacillota</taxon>
        <taxon>Bacilli</taxon>
        <taxon>Bacillales</taxon>
        <taxon>Paenibacillaceae</taxon>
        <taxon>Paenibacillus</taxon>
    </lineage>
</organism>
<dbReference type="PROSITE" id="PS01124">
    <property type="entry name" value="HTH_ARAC_FAMILY_2"/>
    <property type="match status" value="1"/>
</dbReference>
<dbReference type="InterPro" id="IPR018062">
    <property type="entry name" value="HTH_AraC-typ_CS"/>
</dbReference>
<evidence type="ECO:0000256" key="7">
    <source>
        <dbReference type="ARBA" id="ARBA00023163"/>
    </source>
</evidence>
<dbReference type="InterPro" id="IPR009057">
    <property type="entry name" value="Homeodomain-like_sf"/>
</dbReference>
<evidence type="ECO:0000259" key="10">
    <source>
        <dbReference type="PROSITE" id="PS50110"/>
    </source>
</evidence>
<dbReference type="InterPro" id="IPR020449">
    <property type="entry name" value="Tscrpt_reg_AraC-type_HTH"/>
</dbReference>
<evidence type="ECO:0000313" key="12">
    <source>
        <dbReference type="Proteomes" id="UP000183410"/>
    </source>
</evidence>
<keyword evidence="12" id="KW-1185">Reference proteome</keyword>
<dbReference type="PANTHER" id="PTHR42713:SF3">
    <property type="entry name" value="TRANSCRIPTIONAL REGULATORY PROTEIN HPTR"/>
    <property type="match status" value="1"/>
</dbReference>
<keyword evidence="4" id="KW-0902">Two-component regulatory system</keyword>
<accession>A0A1I2D4P5</accession>
<gene>
    <name evidence="11" type="ORF">SAMN04487969_10684</name>
</gene>
<dbReference type="PRINTS" id="PR00032">
    <property type="entry name" value="HTHARAC"/>
</dbReference>
<dbReference type="OrthoDB" id="1699at2"/>
<dbReference type="GO" id="GO:0005737">
    <property type="term" value="C:cytoplasm"/>
    <property type="evidence" value="ECO:0007669"/>
    <property type="project" value="UniProtKB-SubCell"/>
</dbReference>
<evidence type="ECO:0000313" key="11">
    <source>
        <dbReference type="EMBL" id="SFE75043.1"/>
    </source>
</evidence>
<dbReference type="Pfam" id="PF12833">
    <property type="entry name" value="HTH_18"/>
    <property type="match status" value="1"/>
</dbReference>
<protein>
    <submittedName>
        <fullName evidence="11">Two-component system, response regulator YesN</fullName>
    </submittedName>
</protein>
<dbReference type="InterPro" id="IPR011006">
    <property type="entry name" value="CheY-like_superfamily"/>
</dbReference>
<reference evidence="12" key="1">
    <citation type="submission" date="2016-10" db="EMBL/GenBank/DDBJ databases">
        <authorList>
            <person name="Varghese N."/>
            <person name="Submissions S."/>
        </authorList>
    </citation>
    <scope>NUCLEOTIDE SEQUENCE [LARGE SCALE GENOMIC DNA]</scope>
    <source>
        <strain evidence="12">CGMCC 1.10223</strain>
    </source>
</reference>